<dbReference type="InterPro" id="IPR055345">
    <property type="entry name" value="Ribosomal_eL24-rel_arc"/>
</dbReference>
<reference evidence="13" key="3">
    <citation type="submission" date="2016-06" db="EMBL/GenBank/DDBJ databases">
        <authorList>
            <person name="Olsen C.W."/>
            <person name="Carey S."/>
            <person name="Hinshaw L."/>
            <person name="Karasin A.I."/>
        </authorList>
    </citation>
    <scope>NUCLEOTIDE SEQUENCE [LARGE SCALE GENOMIC DNA]</scope>
    <source>
        <strain evidence="13">PM4</strain>
    </source>
</reference>
<evidence type="ECO:0000313" key="13">
    <source>
        <dbReference type="EMBL" id="SJK85143.1"/>
    </source>
</evidence>
<keyword evidence="4 9" id="KW-0863">Zinc-finger</keyword>
<feature type="binding site" evidence="9">
    <location>
        <position position="32"/>
    </location>
    <ligand>
        <name>Zn(2+)</name>
        <dbReference type="ChEBI" id="CHEBI:29105"/>
    </ligand>
</feature>
<comment type="similarity">
    <text evidence="1 9">Belongs to the eukaryotic ribosomal protein eL24 family.</text>
</comment>
<evidence type="ECO:0000256" key="5">
    <source>
        <dbReference type="ARBA" id="ARBA00022833"/>
    </source>
</evidence>
<keyword evidence="2 9" id="KW-0479">Metal-binding</keyword>
<accession>A0A1N5VDG1</accession>
<dbReference type="SMART" id="SM00746">
    <property type="entry name" value="TRASH"/>
    <property type="match status" value="1"/>
</dbReference>
<gene>
    <name evidence="9" type="primary">rpl24e</name>
    <name evidence="13" type="ORF">CPM_1342</name>
    <name evidence="12" type="ORF">CSP5_1343</name>
</gene>
<sequence>MVSRECSFCGTEIEPGTGMVYIRRDGAIINFCSKKCRVNQTKLKRVPRKVKWTREYQNLKAIRKASEAHNLEQSKQVESEPVSTEVNNQEGSQ</sequence>
<dbReference type="EMBL" id="LT671858">
    <property type="protein sequence ID" value="SIM71182.1"/>
    <property type="molecule type" value="Genomic_DNA"/>
</dbReference>
<dbReference type="PROSITE" id="PS01073">
    <property type="entry name" value="RIBOSOMAL_L24E"/>
    <property type="match status" value="1"/>
</dbReference>
<keyword evidence="7 9" id="KW-0689">Ribosomal protein</keyword>
<dbReference type="NCBIfam" id="NF034186">
    <property type="entry name" value="PRK14891.1-1"/>
    <property type="match status" value="1"/>
</dbReference>
<evidence type="ECO:0000313" key="14">
    <source>
        <dbReference type="Proteomes" id="UP000187822"/>
    </source>
</evidence>
<dbReference type="SUPFAM" id="SSF57716">
    <property type="entry name" value="Glucocorticoid receptor-like (DNA-binding domain)"/>
    <property type="match status" value="1"/>
</dbReference>
<dbReference type="Gene3D" id="2.30.170.20">
    <property type="entry name" value="Ribosomal protein L24e"/>
    <property type="match status" value="1"/>
</dbReference>
<dbReference type="RefSeq" id="WP_021788937.1">
    <property type="nucleotide sequence ID" value="NZ_LT671858.1"/>
</dbReference>
<proteinExistence type="inferred from homology"/>
<evidence type="ECO:0000256" key="4">
    <source>
        <dbReference type="ARBA" id="ARBA00022771"/>
    </source>
</evidence>
<keyword evidence="6 9" id="KW-0694">RNA-binding</keyword>
<dbReference type="InterPro" id="IPR038630">
    <property type="entry name" value="L24e/L24_sf"/>
</dbReference>
<evidence type="ECO:0000256" key="8">
    <source>
        <dbReference type="ARBA" id="ARBA00023274"/>
    </source>
</evidence>
<feature type="binding site" evidence="9">
    <location>
        <position position="9"/>
    </location>
    <ligand>
        <name>Zn(2+)</name>
        <dbReference type="ChEBI" id="CHEBI:29105"/>
    </ligand>
</feature>
<comment type="subunit">
    <text evidence="9">Part of the 50S ribosomal subunit. Forms a cluster with proteins L3 and L14.</text>
</comment>
<dbReference type="Proteomes" id="UP000187822">
    <property type="component" value="Chromosome I"/>
</dbReference>
<dbReference type="InterPro" id="IPR056366">
    <property type="entry name" value="Ribosomal_eL24"/>
</dbReference>
<dbReference type="PANTHER" id="PTHR10792">
    <property type="entry name" value="60S RIBOSOMAL PROTEIN L24"/>
    <property type="match status" value="1"/>
</dbReference>
<evidence type="ECO:0000256" key="6">
    <source>
        <dbReference type="ARBA" id="ARBA00022884"/>
    </source>
</evidence>
<reference evidence="14" key="2">
    <citation type="submission" date="2016-06" db="EMBL/GenBank/DDBJ databases">
        <authorList>
            <person name="Toshchakov V.S."/>
        </authorList>
    </citation>
    <scope>NUCLEOTIDE SEQUENCE [LARGE SCALE GENOMIC DNA]</scope>
    <source>
        <strain>PM4 (JCM 30641</strain>
        <strain evidence="14">\VKM B-2940)</strain>
    </source>
</reference>
<dbReference type="GO" id="GO:0008270">
    <property type="term" value="F:zinc ion binding"/>
    <property type="evidence" value="ECO:0007669"/>
    <property type="project" value="UniProtKB-UniRule"/>
</dbReference>
<dbReference type="AlphaFoldDB" id="A0A1N5VDG1"/>
<dbReference type="GO" id="GO:0003735">
    <property type="term" value="F:structural constituent of ribosome"/>
    <property type="evidence" value="ECO:0007669"/>
    <property type="project" value="InterPro"/>
</dbReference>
<dbReference type="GO" id="GO:1990904">
    <property type="term" value="C:ribonucleoprotein complex"/>
    <property type="evidence" value="ECO:0007669"/>
    <property type="project" value="UniProtKB-KW"/>
</dbReference>
<keyword evidence="14" id="KW-1185">Reference proteome</keyword>
<dbReference type="CDD" id="cd00472">
    <property type="entry name" value="Ribosomal_L24e_L24"/>
    <property type="match status" value="1"/>
</dbReference>
<feature type="compositionally biased region" description="Polar residues" evidence="10">
    <location>
        <begin position="79"/>
        <end position="93"/>
    </location>
</feature>
<dbReference type="GO" id="GO:0019843">
    <property type="term" value="F:rRNA binding"/>
    <property type="evidence" value="ECO:0007669"/>
    <property type="project" value="UniProtKB-UniRule"/>
</dbReference>
<evidence type="ECO:0000256" key="2">
    <source>
        <dbReference type="ARBA" id="ARBA00022723"/>
    </source>
</evidence>
<evidence type="ECO:0000256" key="1">
    <source>
        <dbReference type="ARBA" id="ARBA00005647"/>
    </source>
</evidence>
<organism evidence="12 15">
    <name type="scientific">Cuniculiplasma divulgatum</name>
    <dbReference type="NCBI Taxonomy" id="1673428"/>
    <lineage>
        <taxon>Archaea</taxon>
        <taxon>Methanobacteriati</taxon>
        <taxon>Thermoplasmatota</taxon>
        <taxon>Thermoplasmata</taxon>
        <taxon>Thermoplasmatales</taxon>
        <taxon>Cuniculiplasmataceae</taxon>
        <taxon>Cuniculiplasma</taxon>
    </lineage>
</organism>
<protein>
    <recommendedName>
        <fullName evidence="9">Large ribosomal subunit protein eL24</fullName>
    </recommendedName>
</protein>
<dbReference type="KEGG" id="cdiv:CPM_1342"/>
<dbReference type="GO" id="GO:0006412">
    <property type="term" value="P:translation"/>
    <property type="evidence" value="ECO:0007669"/>
    <property type="project" value="UniProtKB-UniRule"/>
</dbReference>
<evidence type="ECO:0000256" key="10">
    <source>
        <dbReference type="SAM" id="MobiDB-lite"/>
    </source>
</evidence>
<evidence type="ECO:0000259" key="11">
    <source>
        <dbReference type="SMART" id="SM00746"/>
    </source>
</evidence>
<name>A0A1N5VDG1_9ARCH</name>
<dbReference type="STRING" id="1673428.CPM_1342"/>
<dbReference type="InterPro" id="IPR011017">
    <property type="entry name" value="TRASH_dom"/>
</dbReference>
<dbReference type="Pfam" id="PF01246">
    <property type="entry name" value="Ribosomal_L24e"/>
    <property type="match status" value="1"/>
</dbReference>
<dbReference type="GO" id="GO:0005840">
    <property type="term" value="C:ribosome"/>
    <property type="evidence" value="ECO:0007669"/>
    <property type="project" value="UniProtKB-KW"/>
</dbReference>
<keyword evidence="3 9" id="KW-0699">rRNA-binding</keyword>
<feature type="zinc finger region" description="C4-type" evidence="9">
    <location>
        <begin position="6"/>
        <end position="36"/>
    </location>
</feature>
<evidence type="ECO:0000313" key="15">
    <source>
        <dbReference type="Proteomes" id="UP000195607"/>
    </source>
</evidence>
<feature type="binding site" evidence="9">
    <location>
        <position position="36"/>
    </location>
    <ligand>
        <name>Zn(2+)</name>
        <dbReference type="ChEBI" id="CHEBI:29105"/>
    </ligand>
</feature>
<evidence type="ECO:0000256" key="9">
    <source>
        <dbReference type="HAMAP-Rule" id="MF_00773"/>
    </source>
</evidence>
<dbReference type="OrthoDB" id="55506at2157"/>
<evidence type="ECO:0000313" key="12">
    <source>
        <dbReference type="EMBL" id="SIM71182.1"/>
    </source>
</evidence>
<feature type="compositionally biased region" description="Basic and acidic residues" evidence="10">
    <location>
        <begin position="67"/>
        <end position="78"/>
    </location>
</feature>
<comment type="cofactor">
    <cofactor evidence="9">
        <name>Zn(2+)</name>
        <dbReference type="ChEBI" id="CHEBI:29105"/>
    </cofactor>
    <text evidence="9">Binds 1 zinc ion per subunit.</text>
</comment>
<feature type="domain" description="TRASH" evidence="11">
    <location>
        <begin position="6"/>
        <end position="44"/>
    </location>
</feature>
<keyword evidence="8 9" id="KW-0687">Ribonucleoprotein</keyword>
<reference evidence="12 15" key="1">
    <citation type="submission" date="2016-04" db="EMBL/GenBank/DDBJ databases">
        <authorList>
            <person name="Evans L.H."/>
            <person name="Alamgir A."/>
            <person name="Owens N."/>
            <person name="Weber N.D."/>
            <person name="Virtaneva K."/>
            <person name="Barbian K."/>
            <person name="Babar A."/>
            <person name="Rosenke K."/>
        </authorList>
    </citation>
    <scope>NUCLEOTIDE SEQUENCE [LARGE SCALE GENOMIC DNA]</scope>
    <source>
        <strain evidence="12">S5</strain>
        <strain evidence="15">S5(T) (JCM 30642 \VKM B-2941)</strain>
    </source>
</reference>
<feature type="binding site" evidence="9">
    <location>
        <position position="6"/>
    </location>
    <ligand>
        <name>Zn(2+)</name>
        <dbReference type="ChEBI" id="CHEBI:29105"/>
    </ligand>
</feature>
<dbReference type="HAMAP" id="MF_00773">
    <property type="entry name" value="Ribosomal_eL24"/>
    <property type="match status" value="1"/>
</dbReference>
<feature type="region of interest" description="Disordered" evidence="10">
    <location>
        <begin position="67"/>
        <end position="93"/>
    </location>
</feature>
<dbReference type="InterPro" id="IPR023442">
    <property type="entry name" value="Ribosomal_eL24_CS"/>
</dbReference>
<evidence type="ECO:0000256" key="7">
    <source>
        <dbReference type="ARBA" id="ARBA00022980"/>
    </source>
</evidence>
<dbReference type="EMBL" id="LT719092">
    <property type="protein sequence ID" value="SJK85143.1"/>
    <property type="molecule type" value="Genomic_DNA"/>
</dbReference>
<dbReference type="Proteomes" id="UP000195607">
    <property type="component" value="Chromosome I"/>
</dbReference>
<comment type="function">
    <text evidence="9">Binds to the 23S rRNA.</text>
</comment>
<dbReference type="PANTHER" id="PTHR10792:SF1">
    <property type="entry name" value="RIBOSOMAL PROTEIN L24"/>
    <property type="match status" value="1"/>
</dbReference>
<dbReference type="GeneID" id="41588590"/>
<keyword evidence="5 9" id="KW-0862">Zinc</keyword>
<dbReference type="InterPro" id="IPR000988">
    <property type="entry name" value="Ribosomal_eL24-rel_N"/>
</dbReference>
<evidence type="ECO:0000256" key="3">
    <source>
        <dbReference type="ARBA" id="ARBA00022730"/>
    </source>
</evidence>